<keyword evidence="1" id="KW-0378">Hydrolase</keyword>
<dbReference type="STRING" id="1150625.Q75_00375"/>
<protein>
    <submittedName>
        <fullName evidence="1">Phosphoribosyl-ATP pyrophosphohydrolase</fullName>
    </submittedName>
</protein>
<dbReference type="PATRIC" id="fig|1150625.3.peg.77"/>
<sequence length="107" mass="12470">MTTYNKLVRDHIPKIIESSGKKFSTRILSEEEYITELKNKSFEELEEYCNAGTRDEALEELADLLEIMHAFAKSHGATLEEVERIRLKKAEERGGFEEKIFLMEVED</sequence>
<dbReference type="RefSeq" id="WP_059349951.1">
    <property type="nucleotide sequence ID" value="NZ_LDYG01000001.1"/>
</dbReference>
<evidence type="ECO:0000313" key="1">
    <source>
        <dbReference type="EMBL" id="KUP09416.1"/>
    </source>
</evidence>
<comment type="caution">
    <text evidence="1">The sequence shown here is derived from an EMBL/GenBank/DDBJ whole genome shotgun (WGS) entry which is preliminary data.</text>
</comment>
<name>A0A147KCI6_9BACI</name>
<dbReference type="AlphaFoldDB" id="A0A147KCI6"/>
<gene>
    <name evidence="1" type="ORF">Q75_00375</name>
</gene>
<dbReference type="InterPro" id="IPR038735">
    <property type="entry name" value="MSMEG_1276-like_NTP-PPase_dom"/>
</dbReference>
<dbReference type="OrthoDB" id="9813491at2"/>
<evidence type="ECO:0000313" key="2">
    <source>
        <dbReference type="Proteomes" id="UP000074108"/>
    </source>
</evidence>
<proteinExistence type="predicted"/>
<reference evidence="1 2" key="1">
    <citation type="journal article" date="2016" name="Front. Microbiol.">
        <title>Microevolution Analysis of Bacillus coahuilensis Unveils Differences in Phosphorus Acquisition Strategies and Their Regulation.</title>
        <authorList>
            <person name="Gomez-Lunar Z."/>
            <person name="Hernandez-Gonzalez I."/>
            <person name="Rodriguez-Torres M.D."/>
            <person name="Souza V."/>
            <person name="Olmedo-Alvarez G."/>
        </authorList>
    </citation>
    <scope>NUCLEOTIDE SEQUENCE [LARGE SCALE GENOMIC DNA]</scope>
    <source>
        <strain evidence="2">p1.1.43</strain>
    </source>
</reference>
<dbReference type="EMBL" id="LDYG01000001">
    <property type="protein sequence ID" value="KUP09416.1"/>
    <property type="molecule type" value="Genomic_DNA"/>
</dbReference>
<dbReference type="GO" id="GO:0016787">
    <property type="term" value="F:hydrolase activity"/>
    <property type="evidence" value="ECO:0007669"/>
    <property type="project" value="UniProtKB-KW"/>
</dbReference>
<dbReference type="Proteomes" id="UP000074108">
    <property type="component" value="Unassembled WGS sequence"/>
</dbReference>
<dbReference type="CDD" id="cd11532">
    <property type="entry name" value="NTP-PPase_COG4997"/>
    <property type="match status" value="1"/>
</dbReference>
<organism evidence="1 2">
    <name type="scientific">Bacillus coahuilensis p1.1.43</name>
    <dbReference type="NCBI Taxonomy" id="1150625"/>
    <lineage>
        <taxon>Bacteria</taxon>
        <taxon>Bacillati</taxon>
        <taxon>Bacillota</taxon>
        <taxon>Bacilli</taxon>
        <taxon>Bacillales</taxon>
        <taxon>Bacillaceae</taxon>
        <taxon>Bacillus</taxon>
    </lineage>
</organism>
<accession>A0A147KCI6</accession>
<keyword evidence="2" id="KW-1185">Reference proteome</keyword>
<dbReference type="SUPFAM" id="SSF101386">
    <property type="entry name" value="all-alpha NTP pyrophosphatases"/>
    <property type="match status" value="1"/>
</dbReference>